<dbReference type="InterPro" id="IPR036322">
    <property type="entry name" value="WD40_repeat_dom_sf"/>
</dbReference>
<evidence type="ECO:0008006" key="5">
    <source>
        <dbReference type="Google" id="ProtNLM"/>
    </source>
</evidence>
<evidence type="ECO:0000313" key="3">
    <source>
        <dbReference type="EMBL" id="KAH6595722.1"/>
    </source>
</evidence>
<sequence>MCARCEGDKSIYNTNYLPHVSYWTAIGSVEQFGAPPLHIMEPTSSITSEMIHEHSHTIVPMSAGSIPTPLNTNDMADSSMHINPDADIDVYEEDDMDEEYQDIEADGTDSSGDEDVDSDEDNTDDGYDEIVPIHRIYDGVRQQTESFTVDHVTPEMIASGAMDMQGISWHLTFHTRQEVRQERLQQYIRYANLGVDRSKLIQLRHLLAATSKNDIYYSNSQNIMHWCPTSRLSSEVISLSGSFSHVSVTTMAAKSDMLIVGGFMGEYIFKCVDGKQGGVHTGLITTNPNGITNHMHIQQSRSGMHQCVISSNDQHVRTLDLSRLEIQSVFDFPWAANCSSTSPDKRLLCIVGDDPKGVIISADSGEELCKLSGHLDYSFSCAWSPCGLYIATGNQDCTTRIYDVRRSDKTLAVLDTELSAVRSLQFSNDGKCLVIAESADFVHIVDMTTLGRSEKLGDGSRTRAASVQTIEFFGEIAGVALAGHHSDRLFIGNEDPRIGGIMEYERYSPHFRPDTHWNDVAATVL</sequence>
<dbReference type="SUPFAM" id="SSF50978">
    <property type="entry name" value="WD40 repeat-like"/>
    <property type="match status" value="1"/>
</dbReference>
<accession>A0ABQ8FF19</accession>
<keyword evidence="4" id="KW-1185">Reference proteome</keyword>
<dbReference type="InterPro" id="IPR015943">
    <property type="entry name" value="WD40/YVTN_repeat-like_dom_sf"/>
</dbReference>
<dbReference type="PROSITE" id="PS50082">
    <property type="entry name" value="WD_REPEATS_2"/>
    <property type="match status" value="1"/>
</dbReference>
<comment type="caution">
    <text evidence="3">The sequence shown here is derived from an EMBL/GenBank/DDBJ whole genome shotgun (WGS) entry which is preliminary data.</text>
</comment>
<evidence type="ECO:0000313" key="4">
    <source>
        <dbReference type="Proteomes" id="UP001648503"/>
    </source>
</evidence>
<proteinExistence type="predicted"/>
<dbReference type="PANTHER" id="PTHR43991:SF12">
    <property type="entry name" value="WD REPEAT PROTEIN (AFU_ORTHOLOGUE AFUA_8G05640)"/>
    <property type="match status" value="1"/>
</dbReference>
<evidence type="ECO:0000256" key="2">
    <source>
        <dbReference type="SAM" id="MobiDB-lite"/>
    </source>
</evidence>
<organism evidence="3 4">
    <name type="scientific">Batrachochytrium salamandrivorans</name>
    <dbReference type="NCBI Taxonomy" id="1357716"/>
    <lineage>
        <taxon>Eukaryota</taxon>
        <taxon>Fungi</taxon>
        <taxon>Fungi incertae sedis</taxon>
        <taxon>Chytridiomycota</taxon>
        <taxon>Chytridiomycota incertae sedis</taxon>
        <taxon>Chytridiomycetes</taxon>
        <taxon>Rhizophydiales</taxon>
        <taxon>Rhizophydiales incertae sedis</taxon>
        <taxon>Batrachochytrium</taxon>
    </lineage>
</organism>
<reference evidence="3 4" key="1">
    <citation type="submission" date="2021-02" db="EMBL/GenBank/DDBJ databases">
        <title>Variation within the Batrachochytrium salamandrivorans European outbreak.</title>
        <authorList>
            <person name="Kelly M."/>
            <person name="Pasmans F."/>
            <person name="Shea T.P."/>
            <person name="Munoz J.F."/>
            <person name="Carranza S."/>
            <person name="Cuomo C.A."/>
            <person name="Martel A."/>
        </authorList>
    </citation>
    <scope>NUCLEOTIDE SEQUENCE [LARGE SCALE GENOMIC DNA]</scope>
    <source>
        <strain evidence="3 4">AMFP18/2</strain>
    </source>
</reference>
<dbReference type="Pfam" id="PF00400">
    <property type="entry name" value="WD40"/>
    <property type="match status" value="1"/>
</dbReference>
<gene>
    <name evidence="3" type="ORF">BASA50_005623</name>
</gene>
<dbReference type="Proteomes" id="UP001648503">
    <property type="component" value="Unassembled WGS sequence"/>
</dbReference>
<dbReference type="Gene3D" id="2.130.10.10">
    <property type="entry name" value="YVTN repeat-like/Quinoprotein amine dehydrogenase"/>
    <property type="match status" value="1"/>
</dbReference>
<feature type="repeat" description="WD" evidence="1">
    <location>
        <begin position="371"/>
        <end position="412"/>
    </location>
</feature>
<dbReference type="PANTHER" id="PTHR43991">
    <property type="entry name" value="WD REPEAT PROTEIN (AFU_ORTHOLOGUE AFUA_8G05640)-RELATED"/>
    <property type="match status" value="1"/>
</dbReference>
<dbReference type="EMBL" id="JAFCIX010000279">
    <property type="protein sequence ID" value="KAH6595722.1"/>
    <property type="molecule type" value="Genomic_DNA"/>
</dbReference>
<keyword evidence="1" id="KW-0853">WD repeat</keyword>
<name>A0ABQ8FF19_9FUNG</name>
<dbReference type="SMART" id="SM00320">
    <property type="entry name" value="WD40"/>
    <property type="match status" value="2"/>
</dbReference>
<protein>
    <recommendedName>
        <fullName evidence="5">DUF2415 domain-containing protein</fullName>
    </recommendedName>
</protein>
<dbReference type="InterPro" id="IPR001680">
    <property type="entry name" value="WD40_rpt"/>
</dbReference>
<feature type="region of interest" description="Disordered" evidence="2">
    <location>
        <begin position="103"/>
        <end position="127"/>
    </location>
</feature>
<evidence type="ECO:0000256" key="1">
    <source>
        <dbReference type="PROSITE-ProRule" id="PRU00221"/>
    </source>
</evidence>